<dbReference type="InterPro" id="IPR011063">
    <property type="entry name" value="TilS/TtcA_N"/>
</dbReference>
<keyword evidence="5 8" id="KW-0547">Nucleotide-binding</keyword>
<evidence type="ECO:0000256" key="8">
    <source>
        <dbReference type="HAMAP-Rule" id="MF_01161"/>
    </source>
</evidence>
<proteinExistence type="inferred from homology"/>
<keyword evidence="6 8" id="KW-0067">ATP-binding</keyword>
<evidence type="ECO:0000256" key="3">
    <source>
        <dbReference type="ARBA" id="ARBA00022598"/>
    </source>
</evidence>
<evidence type="ECO:0000256" key="5">
    <source>
        <dbReference type="ARBA" id="ARBA00022741"/>
    </source>
</evidence>
<comment type="function">
    <text evidence="8">Ligates lysine onto the cytidine present at position 34 of the AUA codon-specific tRNA(Ile) that contains the anticodon CAU, in an ATP-dependent manner. Cytidine is converted to lysidine, thus changing the amino acid specificity of the tRNA from methionine to isoleucine.</text>
</comment>
<sequence>MKTAFQTHINENLAFLNGKKLLIAISGGIDSVVLTHLFNSLNFSISLAHCNFQLRGKDSIKDEVYVIELGEKLKIPTYTIKFETENYATENGISTQMAARELRYNWFQKIIKENQLDYIITAHHKDDIIETVLINLVRGTGLDGLTGIPEINENIVRPLLSFSRNEILVYATRNKLHWREDQSNSSIKYVRNKIRHKVVPFLKELNPNLLDTLNNTLENLKGSQQIVKDRISNIREKITTLENDEIHFNIEELKKLSNPKVYLYELLKGYNFTEWNDVADLLDAQSGKQIFSETHRLLKDREVLIVSEILAAKKSVLYEIPENTSKINVPIKLKFKSIDIPFDTKNHQNKVFGEIIFDNPQIISIDYNKIQFPLTIRKWQKGDYFFPIGLNGKKKLSKFFKDEKMSLLEKESAWLLCSNNEIIWVIGKRLDERFKVTKNTSKLLKIKC</sequence>
<dbReference type="PANTHER" id="PTHR43033:SF1">
    <property type="entry name" value="TRNA(ILE)-LYSIDINE SYNTHASE-RELATED"/>
    <property type="match status" value="1"/>
</dbReference>
<comment type="domain">
    <text evidence="8">The N-terminal region contains the highly conserved SGGXDS motif, predicted to be a P-loop motif involved in ATP binding.</text>
</comment>
<evidence type="ECO:0000256" key="1">
    <source>
        <dbReference type="ARBA" id="ARBA00004496"/>
    </source>
</evidence>
<dbReference type="EMBL" id="QTTQ01000011">
    <property type="protein sequence ID" value="REE80669.1"/>
    <property type="molecule type" value="Genomic_DNA"/>
</dbReference>
<dbReference type="GO" id="GO:0006400">
    <property type="term" value="P:tRNA modification"/>
    <property type="evidence" value="ECO:0007669"/>
    <property type="project" value="UniProtKB-UniRule"/>
</dbReference>
<dbReference type="NCBIfam" id="TIGR02433">
    <property type="entry name" value="lysidine_TilS_C"/>
    <property type="match status" value="1"/>
</dbReference>
<comment type="catalytic activity">
    <reaction evidence="7 8">
        <text>cytidine(34) in tRNA(Ile2) + L-lysine + ATP = lysidine(34) in tRNA(Ile2) + AMP + diphosphate + H(+)</text>
        <dbReference type="Rhea" id="RHEA:43744"/>
        <dbReference type="Rhea" id="RHEA-COMP:10625"/>
        <dbReference type="Rhea" id="RHEA-COMP:10670"/>
        <dbReference type="ChEBI" id="CHEBI:15378"/>
        <dbReference type="ChEBI" id="CHEBI:30616"/>
        <dbReference type="ChEBI" id="CHEBI:32551"/>
        <dbReference type="ChEBI" id="CHEBI:33019"/>
        <dbReference type="ChEBI" id="CHEBI:82748"/>
        <dbReference type="ChEBI" id="CHEBI:83665"/>
        <dbReference type="ChEBI" id="CHEBI:456215"/>
        <dbReference type="EC" id="6.3.4.19"/>
    </reaction>
</comment>
<evidence type="ECO:0000313" key="11">
    <source>
        <dbReference type="Proteomes" id="UP000256429"/>
    </source>
</evidence>
<dbReference type="Proteomes" id="UP000256429">
    <property type="component" value="Unassembled WGS sequence"/>
</dbReference>
<comment type="similarity">
    <text evidence="8">Belongs to the tRNA(Ile)-lysidine synthase family.</text>
</comment>
<dbReference type="InterPro" id="IPR012796">
    <property type="entry name" value="Lysidine-tRNA-synth_C"/>
</dbReference>
<dbReference type="HAMAP" id="MF_01161">
    <property type="entry name" value="tRNA_Ile_lys_synt"/>
    <property type="match status" value="1"/>
</dbReference>
<evidence type="ECO:0000313" key="10">
    <source>
        <dbReference type="EMBL" id="REE80669.1"/>
    </source>
</evidence>
<name>A0A3D9RLB4_9FLAO</name>
<dbReference type="GO" id="GO:0032267">
    <property type="term" value="F:tRNA(Ile)-lysidine synthase activity"/>
    <property type="evidence" value="ECO:0007669"/>
    <property type="project" value="UniProtKB-EC"/>
</dbReference>
<dbReference type="RefSeq" id="WP_115881318.1">
    <property type="nucleotide sequence ID" value="NZ_QTTQ01000011.1"/>
</dbReference>
<feature type="domain" description="Lysidine-tRNA(Ile) synthetase C-terminal" evidence="9">
    <location>
        <begin position="374"/>
        <end position="446"/>
    </location>
</feature>
<comment type="caution">
    <text evidence="10">The sequence shown here is derived from an EMBL/GenBank/DDBJ whole genome shotgun (WGS) entry which is preliminary data.</text>
</comment>
<evidence type="ECO:0000256" key="7">
    <source>
        <dbReference type="ARBA" id="ARBA00048539"/>
    </source>
</evidence>
<dbReference type="EC" id="6.3.4.19" evidence="8"/>
<dbReference type="Pfam" id="PF01171">
    <property type="entry name" value="ATP_bind_3"/>
    <property type="match status" value="1"/>
</dbReference>
<dbReference type="NCBIfam" id="TIGR02432">
    <property type="entry name" value="lysidine_TilS_N"/>
    <property type="match status" value="1"/>
</dbReference>
<dbReference type="SUPFAM" id="SSF52402">
    <property type="entry name" value="Adenine nucleotide alpha hydrolases-like"/>
    <property type="match status" value="1"/>
</dbReference>
<keyword evidence="4 8" id="KW-0819">tRNA processing</keyword>
<evidence type="ECO:0000256" key="2">
    <source>
        <dbReference type="ARBA" id="ARBA00022490"/>
    </source>
</evidence>
<dbReference type="SMART" id="SM00977">
    <property type="entry name" value="TilS_C"/>
    <property type="match status" value="1"/>
</dbReference>
<dbReference type="AlphaFoldDB" id="A0A3D9RLB4"/>
<keyword evidence="11" id="KW-1185">Reference proteome</keyword>
<evidence type="ECO:0000256" key="4">
    <source>
        <dbReference type="ARBA" id="ARBA00022694"/>
    </source>
</evidence>
<comment type="subcellular location">
    <subcellularLocation>
        <location evidence="1 8">Cytoplasm</location>
    </subcellularLocation>
</comment>
<keyword evidence="2 8" id="KW-0963">Cytoplasm</keyword>
<dbReference type="Gene3D" id="3.40.50.620">
    <property type="entry name" value="HUPs"/>
    <property type="match status" value="1"/>
</dbReference>
<dbReference type="CDD" id="cd01992">
    <property type="entry name" value="TilS_N"/>
    <property type="match status" value="1"/>
</dbReference>
<evidence type="ECO:0000256" key="6">
    <source>
        <dbReference type="ARBA" id="ARBA00022840"/>
    </source>
</evidence>
<feature type="binding site" evidence="8">
    <location>
        <begin position="26"/>
        <end position="31"/>
    </location>
    <ligand>
        <name>ATP</name>
        <dbReference type="ChEBI" id="CHEBI:30616"/>
    </ligand>
</feature>
<dbReference type="GO" id="GO:0005737">
    <property type="term" value="C:cytoplasm"/>
    <property type="evidence" value="ECO:0007669"/>
    <property type="project" value="UniProtKB-SubCell"/>
</dbReference>
<accession>A0A3D9RLB4</accession>
<reference evidence="10 11" key="1">
    <citation type="submission" date="2018-08" db="EMBL/GenBank/DDBJ databases">
        <title>Genomic Encyclopedia of Type Strains, Phase III (KMG-III): the genomes of soil and plant-associated and newly described type strains.</title>
        <authorList>
            <person name="Whitman W."/>
        </authorList>
    </citation>
    <scope>NUCLEOTIDE SEQUENCE [LARGE SCALE GENOMIC DNA]</scope>
    <source>
        <strain evidence="10 11">325-5</strain>
    </source>
</reference>
<dbReference type="PANTHER" id="PTHR43033">
    <property type="entry name" value="TRNA(ILE)-LYSIDINE SYNTHASE-RELATED"/>
    <property type="match status" value="1"/>
</dbReference>
<dbReference type="GO" id="GO:0005524">
    <property type="term" value="F:ATP binding"/>
    <property type="evidence" value="ECO:0007669"/>
    <property type="project" value="UniProtKB-UniRule"/>
</dbReference>
<dbReference type="InterPro" id="IPR012795">
    <property type="entry name" value="tRNA_Ile_lys_synt_N"/>
</dbReference>
<dbReference type="InterPro" id="IPR012094">
    <property type="entry name" value="tRNA_Ile_lys_synt"/>
</dbReference>
<dbReference type="SUPFAM" id="SSF56037">
    <property type="entry name" value="PheT/TilS domain"/>
    <property type="match status" value="1"/>
</dbReference>
<dbReference type="Pfam" id="PF11734">
    <property type="entry name" value="TilS_C"/>
    <property type="match status" value="1"/>
</dbReference>
<gene>
    <name evidence="8" type="primary">tilS</name>
    <name evidence="10" type="ORF">BX611_2318</name>
</gene>
<protein>
    <recommendedName>
        <fullName evidence="8">tRNA(Ile)-lysidine synthase</fullName>
        <ecNumber evidence="8">6.3.4.19</ecNumber>
    </recommendedName>
    <alternativeName>
        <fullName evidence="8">tRNA(Ile)-2-lysyl-cytidine synthase</fullName>
    </alternativeName>
    <alternativeName>
        <fullName evidence="8">tRNA(Ile)-lysidine synthetase</fullName>
    </alternativeName>
</protein>
<dbReference type="InterPro" id="IPR014729">
    <property type="entry name" value="Rossmann-like_a/b/a_fold"/>
</dbReference>
<dbReference type="OrthoDB" id="9807403at2"/>
<organism evidence="10 11">
    <name type="scientific">Lutibacter oceani</name>
    <dbReference type="NCBI Taxonomy" id="1853311"/>
    <lineage>
        <taxon>Bacteria</taxon>
        <taxon>Pseudomonadati</taxon>
        <taxon>Bacteroidota</taxon>
        <taxon>Flavobacteriia</taxon>
        <taxon>Flavobacteriales</taxon>
        <taxon>Flavobacteriaceae</taxon>
        <taxon>Lutibacter</taxon>
    </lineage>
</organism>
<keyword evidence="3 8" id="KW-0436">Ligase</keyword>
<evidence type="ECO:0000259" key="9">
    <source>
        <dbReference type="SMART" id="SM00977"/>
    </source>
</evidence>